<feature type="transmembrane region" description="Helical" evidence="1">
    <location>
        <begin position="96"/>
        <end position="119"/>
    </location>
</feature>
<keyword evidence="1" id="KW-0812">Transmembrane</keyword>
<evidence type="ECO:0000313" key="3">
    <source>
        <dbReference type="Proteomes" id="UP001162741"/>
    </source>
</evidence>
<dbReference type="EMBL" id="CP107006">
    <property type="protein sequence ID" value="UYQ93184.1"/>
    <property type="molecule type" value="Genomic_DNA"/>
</dbReference>
<keyword evidence="1" id="KW-1133">Transmembrane helix</keyword>
<evidence type="ECO:0008006" key="4">
    <source>
        <dbReference type="Google" id="ProtNLM"/>
    </source>
</evidence>
<dbReference type="Proteomes" id="UP001162741">
    <property type="component" value="Chromosome"/>
</dbReference>
<gene>
    <name evidence="2" type="ORF">MKQ68_24175</name>
</gene>
<feature type="transmembrane region" description="Helical" evidence="1">
    <location>
        <begin position="66"/>
        <end position="84"/>
    </location>
</feature>
<sequence>MFQEITSKTTAYEQLATEEQQKMTWLEKTLGFKPGITNLASEANKDLYPVDEWLTEKVITIPKTKYIFQAIFGLGITALFYFMQRDKLLPFRTTSYALFLYATLVLLVVNVVRTLIFALTTEQKIVLSSYAIQLDQRTYPWNEIIDVCLTKKAGNKQPYHLTLLMKNGPTVRYSLAHFQSPFDNTLSRICTYVLHFQEKANRV</sequence>
<evidence type="ECO:0000313" key="2">
    <source>
        <dbReference type="EMBL" id="UYQ93184.1"/>
    </source>
</evidence>
<reference evidence="2" key="1">
    <citation type="submission" date="2022-10" db="EMBL/GenBank/DDBJ databases">
        <title>Chitinophaga sp. nov., isolated from soil.</title>
        <authorList>
            <person name="Jeon C.O."/>
        </authorList>
    </citation>
    <scope>NUCLEOTIDE SEQUENCE</scope>
    <source>
        <strain evidence="2">R8</strain>
    </source>
</reference>
<accession>A0ABY6J0I5</accession>
<organism evidence="2 3">
    <name type="scientific">Chitinophaga horti</name>
    <dbReference type="NCBI Taxonomy" id="2920382"/>
    <lineage>
        <taxon>Bacteria</taxon>
        <taxon>Pseudomonadati</taxon>
        <taxon>Bacteroidota</taxon>
        <taxon>Chitinophagia</taxon>
        <taxon>Chitinophagales</taxon>
        <taxon>Chitinophagaceae</taxon>
        <taxon>Chitinophaga</taxon>
    </lineage>
</organism>
<protein>
    <recommendedName>
        <fullName evidence="4">Signal peptidase complex subunit 2</fullName>
    </recommendedName>
</protein>
<keyword evidence="3" id="KW-1185">Reference proteome</keyword>
<evidence type="ECO:0000256" key="1">
    <source>
        <dbReference type="SAM" id="Phobius"/>
    </source>
</evidence>
<dbReference type="RefSeq" id="WP_264281303.1">
    <property type="nucleotide sequence ID" value="NZ_CP107006.1"/>
</dbReference>
<proteinExistence type="predicted"/>
<keyword evidence="1" id="KW-0472">Membrane</keyword>
<name>A0ABY6J0I5_9BACT</name>